<feature type="compositionally biased region" description="Gly residues" evidence="1">
    <location>
        <begin position="1"/>
        <end position="17"/>
    </location>
</feature>
<organism evidence="2">
    <name type="scientific">uncultured Rubrobacteraceae bacterium</name>
    <dbReference type="NCBI Taxonomy" id="349277"/>
    <lineage>
        <taxon>Bacteria</taxon>
        <taxon>Bacillati</taxon>
        <taxon>Actinomycetota</taxon>
        <taxon>Rubrobacteria</taxon>
        <taxon>Rubrobacterales</taxon>
        <taxon>Rubrobacteraceae</taxon>
        <taxon>environmental samples</taxon>
    </lineage>
</organism>
<dbReference type="EMBL" id="CADCUZ010000108">
    <property type="protein sequence ID" value="CAA9425801.1"/>
    <property type="molecule type" value="Genomic_DNA"/>
</dbReference>
<evidence type="ECO:0000313" key="2">
    <source>
        <dbReference type="EMBL" id="CAA9425801.1"/>
    </source>
</evidence>
<feature type="non-terminal residue" evidence="2">
    <location>
        <position position="1"/>
    </location>
</feature>
<name>A0A6J4PUI7_9ACTN</name>
<protein>
    <submittedName>
        <fullName evidence="2">CBS domain protein AcuB</fullName>
    </submittedName>
</protein>
<feature type="non-terminal residue" evidence="2">
    <location>
        <position position="205"/>
    </location>
</feature>
<gene>
    <name evidence="2" type="ORF">AVDCRST_MAG55-2303</name>
</gene>
<evidence type="ECO:0000256" key="1">
    <source>
        <dbReference type="SAM" id="MobiDB-lite"/>
    </source>
</evidence>
<proteinExistence type="predicted"/>
<feature type="compositionally biased region" description="Basic residues" evidence="1">
    <location>
        <begin position="102"/>
        <end position="112"/>
    </location>
</feature>
<dbReference type="AlphaFoldDB" id="A0A6J4PUI7"/>
<reference evidence="2" key="1">
    <citation type="submission" date="2020-02" db="EMBL/GenBank/DDBJ databases">
        <authorList>
            <person name="Meier V. D."/>
        </authorList>
    </citation>
    <scope>NUCLEOTIDE SEQUENCE</scope>
    <source>
        <strain evidence="2">AVDCRST_MAG55</strain>
    </source>
</reference>
<sequence length="205" mass="21092">GPRGGNALAGGDGGGGARPVPPETHPAFAGCGGRPPRWDRLGQGPALGDAGARGPGAGGGARGDPGRRSHGPGRGDRQARRPHRRRGERDEGEEDQLPPRPRGGRAGRHPHLLGRYGVPGLPARRARAGEPDGGRRTRPSGNSSGRGGPDRGARHKHRERRDGTPPGGLAPGPRRRLPRGHHKPRGGRRSAGEGRLPGALAAPAV</sequence>
<feature type="region of interest" description="Disordered" evidence="1">
    <location>
        <begin position="1"/>
        <end position="205"/>
    </location>
</feature>
<accession>A0A6J4PUI7</accession>
<feature type="compositionally biased region" description="Basic residues" evidence="1">
    <location>
        <begin position="173"/>
        <end position="188"/>
    </location>
</feature>
<feature type="compositionally biased region" description="Gly residues" evidence="1">
    <location>
        <begin position="51"/>
        <end position="63"/>
    </location>
</feature>